<organism evidence="3 4">
    <name type="scientific">Serendipita vermifera MAFF 305830</name>
    <dbReference type="NCBI Taxonomy" id="933852"/>
    <lineage>
        <taxon>Eukaryota</taxon>
        <taxon>Fungi</taxon>
        <taxon>Dikarya</taxon>
        <taxon>Basidiomycota</taxon>
        <taxon>Agaricomycotina</taxon>
        <taxon>Agaricomycetes</taxon>
        <taxon>Sebacinales</taxon>
        <taxon>Serendipitaceae</taxon>
        <taxon>Serendipita</taxon>
    </lineage>
</organism>
<evidence type="ECO:0000313" key="4">
    <source>
        <dbReference type="Proteomes" id="UP000054097"/>
    </source>
</evidence>
<evidence type="ECO:0000313" key="3">
    <source>
        <dbReference type="EMBL" id="KIM34112.1"/>
    </source>
</evidence>
<keyword evidence="4" id="KW-1185">Reference proteome</keyword>
<feature type="compositionally biased region" description="Polar residues" evidence="1">
    <location>
        <begin position="206"/>
        <end position="217"/>
    </location>
</feature>
<name>A0A0C2XZ47_SERVB</name>
<evidence type="ECO:0000256" key="1">
    <source>
        <dbReference type="SAM" id="MobiDB-lite"/>
    </source>
</evidence>
<dbReference type="OrthoDB" id="79367at2759"/>
<feature type="region of interest" description="Disordered" evidence="1">
    <location>
        <begin position="147"/>
        <end position="180"/>
    </location>
</feature>
<dbReference type="AlphaFoldDB" id="A0A0C2XZ47"/>
<protein>
    <recommendedName>
        <fullName evidence="2">CID domain-containing protein</fullName>
    </recommendedName>
</protein>
<dbReference type="HOGENOM" id="CLU_018327_0_0_1"/>
<dbReference type="EMBL" id="KN824277">
    <property type="protein sequence ID" value="KIM34112.1"/>
    <property type="molecule type" value="Genomic_DNA"/>
</dbReference>
<feature type="compositionally biased region" description="Basic and acidic residues" evidence="1">
    <location>
        <begin position="327"/>
        <end position="336"/>
    </location>
</feature>
<dbReference type="SMART" id="SM00582">
    <property type="entry name" value="RPR"/>
    <property type="match status" value="1"/>
</dbReference>
<dbReference type="STRING" id="933852.A0A0C2XZ47"/>
<dbReference type="CDD" id="cd16984">
    <property type="entry name" value="CID_Nrd1_like"/>
    <property type="match status" value="1"/>
</dbReference>
<feature type="domain" description="CID" evidence="2">
    <location>
        <begin position="1"/>
        <end position="153"/>
    </location>
</feature>
<feature type="compositionally biased region" description="Basic and acidic residues" evidence="1">
    <location>
        <begin position="349"/>
        <end position="362"/>
    </location>
</feature>
<feature type="region of interest" description="Disordered" evidence="1">
    <location>
        <begin position="274"/>
        <end position="393"/>
    </location>
</feature>
<dbReference type="SUPFAM" id="SSF48464">
    <property type="entry name" value="ENTH/VHS domain"/>
    <property type="match status" value="1"/>
</dbReference>
<gene>
    <name evidence="3" type="ORF">M408DRAFT_90756</name>
</gene>
<reference evidence="4" key="2">
    <citation type="submission" date="2015-01" db="EMBL/GenBank/DDBJ databases">
        <title>Evolutionary Origins and Diversification of the Mycorrhizal Mutualists.</title>
        <authorList>
            <consortium name="DOE Joint Genome Institute"/>
            <consortium name="Mycorrhizal Genomics Consortium"/>
            <person name="Kohler A."/>
            <person name="Kuo A."/>
            <person name="Nagy L.G."/>
            <person name="Floudas D."/>
            <person name="Copeland A."/>
            <person name="Barry K.W."/>
            <person name="Cichocki N."/>
            <person name="Veneault-Fourrey C."/>
            <person name="LaButti K."/>
            <person name="Lindquist E.A."/>
            <person name="Lipzen A."/>
            <person name="Lundell T."/>
            <person name="Morin E."/>
            <person name="Murat C."/>
            <person name="Riley R."/>
            <person name="Ohm R."/>
            <person name="Sun H."/>
            <person name="Tunlid A."/>
            <person name="Henrissat B."/>
            <person name="Grigoriev I.V."/>
            <person name="Hibbett D.S."/>
            <person name="Martin F."/>
        </authorList>
    </citation>
    <scope>NUCLEOTIDE SEQUENCE [LARGE SCALE GENOMIC DNA]</scope>
    <source>
        <strain evidence="4">MAFF 305830</strain>
    </source>
</reference>
<dbReference type="PROSITE" id="PS51391">
    <property type="entry name" value="CID"/>
    <property type="match status" value="1"/>
</dbReference>
<dbReference type="Gene3D" id="1.25.40.90">
    <property type="match status" value="1"/>
</dbReference>
<sequence length="593" mass="63735">MVDFKEIETLLKDVVGDKKLSGTKITKLQELAMKALKHDTKLVSMLYRTHKSLPTSQKVSSLYVFDALARAAKHQANKRSLPIKEIGSDKPGNAGTFLFKLEGILDGLVEDMVAVGTPEATEKTRKVLEIWTKANTFPADVLSRLMQSVNPGGKGTSGETQSGNVTPPTTTTPTQGESQASLLNDLPPAILALLGSNIAAKEGTGAPSTQPVTTINVAPNPPVSSAIDPSQLALLQHLTQQAQLSGALTSTNYYSSQPLVGGTASITSAEPSYTTGPVYVPPQAAPNTRRLPEEREDPRRSAYNRDRYDSSPSSGAPGRGHVPNRPGQDRYNRSYEETYDDDHRRRRPVGRERDGAGSRWERAPLPPRRGGGSRSRSRSPPARNSDPRIASPVIKTQSIPTFMSNTPAAPPPPLPITRPIETFQSRDTPAAAIVPQILAKQAGVSAGAGLDSFDLSTFDMTSSVHWMNFGAAFKVTHGKDATQEELMSTFAAMKNGLPPPTFGNAVAAAPIPTMTSPMVSNMPNGRNAWQPTYAPPQPVLGQRINAWETREDDERRRGNRQVGHGSYDGAGLGHATYSGRWQSDAVVLAGEDD</sequence>
<accession>A0A0C2XZ47</accession>
<dbReference type="InterPro" id="IPR008942">
    <property type="entry name" value="ENTH_VHS"/>
</dbReference>
<dbReference type="Pfam" id="PF04818">
    <property type="entry name" value="CID"/>
    <property type="match status" value="1"/>
</dbReference>
<feature type="region of interest" description="Disordered" evidence="1">
    <location>
        <begin position="549"/>
        <end position="575"/>
    </location>
</feature>
<dbReference type="InterPro" id="IPR006569">
    <property type="entry name" value="CID_dom"/>
</dbReference>
<feature type="region of interest" description="Disordered" evidence="1">
    <location>
        <begin position="202"/>
        <end position="223"/>
    </location>
</feature>
<feature type="compositionally biased region" description="Low complexity" evidence="1">
    <location>
        <begin position="378"/>
        <end position="388"/>
    </location>
</feature>
<evidence type="ECO:0000259" key="2">
    <source>
        <dbReference type="PROSITE" id="PS51391"/>
    </source>
</evidence>
<proteinExistence type="predicted"/>
<reference evidence="3 4" key="1">
    <citation type="submission" date="2014-04" db="EMBL/GenBank/DDBJ databases">
        <authorList>
            <consortium name="DOE Joint Genome Institute"/>
            <person name="Kuo A."/>
            <person name="Zuccaro A."/>
            <person name="Kohler A."/>
            <person name="Nagy L.G."/>
            <person name="Floudas D."/>
            <person name="Copeland A."/>
            <person name="Barry K.W."/>
            <person name="Cichocki N."/>
            <person name="Veneault-Fourrey C."/>
            <person name="LaButti K."/>
            <person name="Lindquist E.A."/>
            <person name="Lipzen A."/>
            <person name="Lundell T."/>
            <person name="Morin E."/>
            <person name="Murat C."/>
            <person name="Sun H."/>
            <person name="Tunlid A."/>
            <person name="Henrissat B."/>
            <person name="Grigoriev I.V."/>
            <person name="Hibbett D.S."/>
            <person name="Martin F."/>
            <person name="Nordberg H.P."/>
            <person name="Cantor M.N."/>
            <person name="Hua S.X."/>
        </authorList>
    </citation>
    <scope>NUCLEOTIDE SEQUENCE [LARGE SCALE GENOMIC DNA]</scope>
    <source>
        <strain evidence="3 4">MAFF 305830</strain>
    </source>
</reference>
<dbReference type="Proteomes" id="UP000054097">
    <property type="component" value="Unassembled WGS sequence"/>
</dbReference>
<feature type="compositionally biased region" description="Basic and acidic residues" evidence="1">
    <location>
        <begin position="290"/>
        <end position="309"/>
    </location>
</feature>